<evidence type="ECO:0000256" key="5">
    <source>
        <dbReference type="ARBA" id="ARBA00022723"/>
    </source>
</evidence>
<gene>
    <name evidence="11" type="primary">fni</name>
    <name evidence="13" type="ORF">DI526_09460</name>
</gene>
<comment type="cofactor">
    <cofactor evidence="11">
        <name>Mg(2+)</name>
        <dbReference type="ChEBI" id="CHEBI:18420"/>
    </cofactor>
</comment>
<feature type="binding site" evidence="11">
    <location>
        <position position="193"/>
    </location>
    <ligand>
        <name>FMN</name>
        <dbReference type="ChEBI" id="CHEBI:58210"/>
    </ligand>
</feature>
<evidence type="ECO:0000259" key="12">
    <source>
        <dbReference type="Pfam" id="PF01070"/>
    </source>
</evidence>
<organism evidence="13 14">
    <name type="scientific">Caulobacter segnis</name>
    <dbReference type="NCBI Taxonomy" id="88688"/>
    <lineage>
        <taxon>Bacteria</taxon>
        <taxon>Pseudomonadati</taxon>
        <taxon>Pseudomonadota</taxon>
        <taxon>Alphaproteobacteria</taxon>
        <taxon>Caulobacterales</taxon>
        <taxon>Caulobacteraceae</taxon>
        <taxon>Caulobacter</taxon>
    </lineage>
</organism>
<dbReference type="InterPro" id="IPR000262">
    <property type="entry name" value="FMN-dep_DH"/>
</dbReference>
<dbReference type="InterPro" id="IPR013785">
    <property type="entry name" value="Aldolase_TIM"/>
</dbReference>
<dbReference type="GO" id="GO:0005737">
    <property type="term" value="C:cytoplasm"/>
    <property type="evidence" value="ECO:0007669"/>
    <property type="project" value="UniProtKB-SubCell"/>
</dbReference>
<dbReference type="PANTHER" id="PTHR43665:SF1">
    <property type="entry name" value="ISOPENTENYL-DIPHOSPHATE DELTA-ISOMERASE"/>
    <property type="match status" value="1"/>
</dbReference>
<reference evidence="13 14" key="1">
    <citation type="submission" date="2017-08" db="EMBL/GenBank/DDBJ databases">
        <title>Infants hospitalized years apart are colonized by the same room-sourced microbial strains.</title>
        <authorList>
            <person name="Brooks B."/>
            <person name="Olm M.R."/>
            <person name="Firek B.A."/>
            <person name="Baker R."/>
            <person name="Thomas B.C."/>
            <person name="Morowitz M.J."/>
            <person name="Banfield J.F."/>
        </authorList>
    </citation>
    <scope>NUCLEOTIDE SEQUENCE [LARGE SCALE GENOMIC DNA]</scope>
    <source>
        <strain evidence="13">S2_003_000_R2_4</strain>
    </source>
</reference>
<evidence type="ECO:0000256" key="2">
    <source>
        <dbReference type="ARBA" id="ARBA00022490"/>
    </source>
</evidence>
<evidence type="ECO:0000256" key="11">
    <source>
        <dbReference type="HAMAP-Rule" id="MF_00354"/>
    </source>
</evidence>
<keyword evidence="5 11" id="KW-0479">Metal-binding</keyword>
<dbReference type="GO" id="GO:0008299">
    <property type="term" value="P:isoprenoid biosynthetic process"/>
    <property type="evidence" value="ECO:0007669"/>
    <property type="project" value="UniProtKB-UniRule"/>
</dbReference>
<comment type="subunit">
    <text evidence="10 11">Homooctamer. Dimer of tetramers.</text>
</comment>
<feature type="binding site" evidence="11">
    <location>
        <position position="126"/>
    </location>
    <ligand>
        <name>FMN</name>
        <dbReference type="ChEBI" id="CHEBI:58210"/>
    </ligand>
</feature>
<keyword evidence="8 11" id="KW-0414">Isoprene biosynthesis</keyword>
<feature type="binding site" evidence="11">
    <location>
        <position position="97"/>
    </location>
    <ligand>
        <name>FMN</name>
        <dbReference type="ChEBI" id="CHEBI:58210"/>
    </ligand>
</feature>
<comment type="subcellular location">
    <subcellularLocation>
        <location evidence="11">Cytoplasm</location>
    </subcellularLocation>
</comment>
<dbReference type="NCBIfam" id="TIGR02151">
    <property type="entry name" value="IPP_isom_2"/>
    <property type="match status" value="1"/>
</dbReference>
<dbReference type="GO" id="GO:0010181">
    <property type="term" value="F:FMN binding"/>
    <property type="evidence" value="ECO:0007669"/>
    <property type="project" value="UniProtKB-UniRule"/>
</dbReference>
<feature type="binding site" evidence="11">
    <location>
        <begin position="67"/>
        <end position="69"/>
    </location>
    <ligand>
        <name>FMN</name>
        <dbReference type="ChEBI" id="CHEBI:58210"/>
    </ligand>
</feature>
<keyword evidence="6 11" id="KW-0460">Magnesium</keyword>
<dbReference type="PANTHER" id="PTHR43665">
    <property type="entry name" value="ISOPENTENYL-DIPHOSPHATE DELTA-ISOMERASE"/>
    <property type="match status" value="1"/>
</dbReference>
<dbReference type="EMBL" id="QFQZ01000023">
    <property type="protein sequence ID" value="PZR34750.1"/>
    <property type="molecule type" value="Genomic_DNA"/>
</dbReference>
<evidence type="ECO:0000256" key="10">
    <source>
        <dbReference type="ARBA" id="ARBA00025810"/>
    </source>
</evidence>
<accession>A0A2W5V4K9</accession>
<keyword evidence="2 11" id="KW-0963">Cytoplasm</keyword>
<dbReference type="PIRSF" id="PIRSF003314">
    <property type="entry name" value="IPP_isomerase"/>
    <property type="match status" value="1"/>
</dbReference>
<dbReference type="HAMAP" id="MF_00354">
    <property type="entry name" value="Idi_2"/>
    <property type="match status" value="1"/>
</dbReference>
<dbReference type="SUPFAM" id="SSF51395">
    <property type="entry name" value="FMN-linked oxidoreductases"/>
    <property type="match status" value="1"/>
</dbReference>
<evidence type="ECO:0000313" key="14">
    <source>
        <dbReference type="Proteomes" id="UP000249393"/>
    </source>
</evidence>
<dbReference type="GO" id="GO:0016491">
    <property type="term" value="F:oxidoreductase activity"/>
    <property type="evidence" value="ECO:0007669"/>
    <property type="project" value="InterPro"/>
</dbReference>
<keyword evidence="3 11" id="KW-0285">Flavoprotein</keyword>
<dbReference type="Pfam" id="PF01070">
    <property type="entry name" value="FMN_dh"/>
    <property type="match status" value="1"/>
</dbReference>
<feature type="binding site" evidence="11">
    <location>
        <begin position="97"/>
        <end position="99"/>
    </location>
    <ligand>
        <name>substrate</name>
    </ligand>
</feature>
<evidence type="ECO:0000256" key="8">
    <source>
        <dbReference type="ARBA" id="ARBA00023229"/>
    </source>
</evidence>
<feature type="binding site" evidence="11">
    <location>
        <position position="162"/>
    </location>
    <ligand>
        <name>Mg(2+)</name>
        <dbReference type="ChEBI" id="CHEBI:18420"/>
    </ligand>
</feature>
<feature type="binding site" evidence="11">
    <location>
        <begin position="294"/>
        <end position="295"/>
    </location>
    <ligand>
        <name>FMN</name>
        <dbReference type="ChEBI" id="CHEBI:58210"/>
    </ligand>
</feature>
<name>A0A2W5V4K9_9CAUL</name>
<proteinExistence type="inferred from homology"/>
<feature type="binding site" evidence="11">
    <location>
        <begin position="273"/>
        <end position="275"/>
    </location>
    <ligand>
        <name>FMN</name>
        <dbReference type="ChEBI" id="CHEBI:58210"/>
    </ligand>
</feature>
<keyword evidence="4 11" id="KW-0288">FMN</keyword>
<dbReference type="InterPro" id="IPR011179">
    <property type="entry name" value="IPdP_isomerase"/>
</dbReference>
<evidence type="ECO:0000313" key="13">
    <source>
        <dbReference type="EMBL" id="PZR34750.1"/>
    </source>
</evidence>
<feature type="binding site" evidence="11">
    <location>
        <begin position="10"/>
        <end position="11"/>
    </location>
    <ligand>
        <name>substrate</name>
    </ligand>
</feature>
<evidence type="ECO:0000256" key="3">
    <source>
        <dbReference type="ARBA" id="ARBA00022630"/>
    </source>
</evidence>
<comment type="catalytic activity">
    <reaction evidence="11">
        <text>isopentenyl diphosphate = dimethylallyl diphosphate</text>
        <dbReference type="Rhea" id="RHEA:23284"/>
        <dbReference type="ChEBI" id="CHEBI:57623"/>
        <dbReference type="ChEBI" id="CHEBI:128769"/>
        <dbReference type="EC" id="5.3.3.2"/>
    </reaction>
</comment>
<dbReference type="GO" id="GO:0070402">
    <property type="term" value="F:NADPH binding"/>
    <property type="evidence" value="ECO:0007669"/>
    <property type="project" value="UniProtKB-UniRule"/>
</dbReference>
<dbReference type="CDD" id="cd02811">
    <property type="entry name" value="IDI-2_FMN"/>
    <property type="match status" value="1"/>
</dbReference>
<dbReference type="GO" id="GO:0000287">
    <property type="term" value="F:magnesium ion binding"/>
    <property type="evidence" value="ECO:0007669"/>
    <property type="project" value="UniProtKB-UniRule"/>
</dbReference>
<dbReference type="AlphaFoldDB" id="A0A2W5V4K9"/>
<dbReference type="GO" id="GO:0004452">
    <property type="term" value="F:isopentenyl-diphosphate delta-isomerase activity"/>
    <property type="evidence" value="ECO:0007669"/>
    <property type="project" value="UniProtKB-UniRule"/>
</dbReference>
<evidence type="ECO:0000256" key="1">
    <source>
        <dbReference type="ARBA" id="ARBA00001917"/>
    </source>
</evidence>
<feature type="binding site" evidence="11">
    <location>
        <position position="223"/>
    </location>
    <ligand>
        <name>FMN</name>
        <dbReference type="ChEBI" id="CHEBI:58210"/>
    </ligand>
</feature>
<dbReference type="Proteomes" id="UP000249393">
    <property type="component" value="Unassembled WGS sequence"/>
</dbReference>
<feature type="binding site" evidence="11">
    <location>
        <position position="161"/>
    </location>
    <ligand>
        <name>substrate</name>
    </ligand>
</feature>
<dbReference type="EC" id="5.3.3.2" evidence="11"/>
<evidence type="ECO:0000256" key="4">
    <source>
        <dbReference type="ARBA" id="ARBA00022643"/>
    </source>
</evidence>
<comment type="caution">
    <text evidence="13">The sequence shown here is derived from an EMBL/GenBank/DDBJ whole genome shotgun (WGS) entry which is preliminary data.</text>
</comment>
<comment type="cofactor">
    <cofactor evidence="11">
        <name>NADPH</name>
        <dbReference type="ChEBI" id="CHEBI:57783"/>
    </cofactor>
</comment>
<sequence>MTEPAAILRRKDEHLDLALRQAAVVNASPFDALRLEPCATPELDLAEVDLSVTFLGARLAAPFLVSSMTGGPHRGGAINAHLAEAAEALGVALAVGSQRVALEGAGSAGFDRELRLRAPHVLLLANLGGAQLAQPGGLDLARRAIDMIEADGVVIHLNPLQEAIQPAGDTDWRGVLDAIGVLAGALGRPVIAKEVGFGLSASVARRLVDAGVTALDVAGAGGTQWAQIEADRALDPRDRAVGQAFAGWGLTTPEALREVRAACPGTPLVGSGGIRNGVDAAKALRLGADVVGQAGRVLQAALESTEAVVRHFEIMTRQLRIACFSAGARDIELLRRVRLWS</sequence>
<evidence type="ECO:0000256" key="9">
    <source>
        <dbReference type="ARBA" id="ARBA00023235"/>
    </source>
</evidence>
<keyword evidence="7 11" id="KW-0521">NADP</keyword>
<comment type="caution">
    <text evidence="11">Lacks conserved residue(s) required for the propagation of feature annotation.</text>
</comment>
<dbReference type="RefSeq" id="WP_304276981.1">
    <property type="nucleotide sequence ID" value="NZ_QFQZ01000023.1"/>
</dbReference>
<comment type="cofactor">
    <cofactor evidence="1 11">
        <name>FMN</name>
        <dbReference type="ChEBI" id="CHEBI:58210"/>
    </cofactor>
</comment>
<evidence type="ECO:0000256" key="6">
    <source>
        <dbReference type="ARBA" id="ARBA00022842"/>
    </source>
</evidence>
<feature type="binding site" evidence="11">
    <location>
        <position position="66"/>
    </location>
    <ligand>
        <name>FMN</name>
        <dbReference type="ChEBI" id="CHEBI:58210"/>
    </ligand>
</feature>
<keyword evidence="9 11" id="KW-0413">Isomerase</keyword>
<feature type="domain" description="FMN-dependent dehydrogenase" evidence="12">
    <location>
        <begin position="178"/>
        <end position="339"/>
    </location>
</feature>
<evidence type="ECO:0000256" key="7">
    <source>
        <dbReference type="ARBA" id="ARBA00022857"/>
    </source>
</evidence>
<protein>
    <recommendedName>
        <fullName evidence="11">Isopentenyl-diphosphate delta-isomerase</fullName>
        <shortName evidence="11">IPP isomerase</shortName>
        <ecNumber evidence="11">5.3.3.2</ecNumber>
    </recommendedName>
    <alternativeName>
        <fullName evidence="11">Isopentenyl diphosphate:dimethylallyl diphosphate isomerase</fullName>
    </alternativeName>
    <alternativeName>
        <fullName evidence="11">Isopentenyl pyrophosphate isomerase</fullName>
    </alternativeName>
    <alternativeName>
        <fullName evidence="11">Type 2 isopentenyl diphosphate isomerase</fullName>
        <shortName evidence="11">IDI-2</shortName>
    </alternativeName>
</protein>
<dbReference type="Gene3D" id="3.20.20.70">
    <property type="entry name" value="Aldolase class I"/>
    <property type="match status" value="1"/>
</dbReference>
<comment type="function">
    <text evidence="11">Involved in the biosynthesis of isoprenoids. Catalyzes the 1,3-allylic rearrangement of the homoallylic substrate isopentenyl (IPP) to its allylic isomer, dimethylallyl diphosphate (DMAPP).</text>
</comment>
<comment type="similarity">
    <text evidence="11">Belongs to the IPP isomerase type 2 family.</text>
</comment>